<feature type="region of interest" description="Disordered" evidence="1">
    <location>
        <begin position="1"/>
        <end position="76"/>
    </location>
</feature>
<proteinExistence type="predicted"/>
<feature type="compositionally biased region" description="Polar residues" evidence="1">
    <location>
        <begin position="263"/>
        <end position="276"/>
    </location>
</feature>
<accession>A0ABR0Y8X2</accession>
<gene>
    <name evidence="2" type="ORF">HHUSO_G32478</name>
</gene>
<dbReference type="SUPFAM" id="SSF50494">
    <property type="entry name" value="Trypsin-like serine proteases"/>
    <property type="match status" value="1"/>
</dbReference>
<dbReference type="Pfam" id="PF13365">
    <property type="entry name" value="Trypsin_2"/>
    <property type="match status" value="1"/>
</dbReference>
<evidence type="ECO:0000256" key="1">
    <source>
        <dbReference type="SAM" id="MobiDB-lite"/>
    </source>
</evidence>
<comment type="caution">
    <text evidence="2">The sequence shown here is derived from an EMBL/GenBank/DDBJ whole genome shotgun (WGS) entry which is preliminary data.</text>
</comment>
<feature type="region of interest" description="Disordered" evidence="1">
    <location>
        <begin position="263"/>
        <end position="322"/>
    </location>
</feature>
<keyword evidence="3" id="KW-1185">Reference proteome</keyword>
<dbReference type="InterPro" id="IPR043504">
    <property type="entry name" value="Peptidase_S1_PA_chymotrypsin"/>
</dbReference>
<feature type="compositionally biased region" description="Polar residues" evidence="1">
    <location>
        <begin position="289"/>
        <end position="313"/>
    </location>
</feature>
<dbReference type="PANTHER" id="PTHR14389:SF3">
    <property type="entry name" value="PROTEIN FAM111A-LIKE"/>
    <property type="match status" value="1"/>
</dbReference>
<sequence length="704" mass="79242">MAGKKQTSIRGFLKKRPKCSGAEVSRSQAERLDPTEQGATASPAPDIKPETEETPLCTDDVESSPSKRTRSQTKGSFTIRLPDNSLSEESFYDDETLSDVLNKNLTLKKLKSSKKRNQLLITGQIFLTGIVPLHLPCSFITNQECFKIELIAGEEGGRVGIQTHLKEQNTFFYIEPKGRGNRKIVKNNHVNQQGGKLCVYAFKGETVRQALRRDGRFEDVVFKKRCQLSEVDTNRNVEMHVSVDRLDKRKFTLIVSNEDAPDSQQVLCNTGPSNKATADHQAPSIATGEPQSTSTTAGDSQPPSSGNGDSQPARTARGTGKVYRLPDTEEVCRILRSQMDGLINFMKERKKKTKDNRPIRELLRQEFGKNTEIFTEIHTIRRQTELSESVCFITVPARDGTVAEGTGFRFIENCILTCAHVLDKCMINSQYEPELITKVSVTFKYEKLIKAECEVFYVKQLVAHDRSIDYALLELDLSQEHPPLPPALIDILAVPQTSGGICIIGHPEGRVKLIDLCSIIKAENCKAKAQEHIACHSKTLDKIENERFYQALSVYSFEMLQDRRRLFYDTCFYHGSSGSPVFNAQHQLVAMQQGGYAYKLDSGKTESVIEYGIHMTAILQSMLQHEIAAPLLQEMCRISLEKQLFRSVLKPLVEYACRHSRTRTILKNCLQFIPQCYALLESLSNKSSKLGTLLIEWKKNTETD</sequence>
<evidence type="ECO:0000313" key="3">
    <source>
        <dbReference type="Proteomes" id="UP001369086"/>
    </source>
</evidence>
<dbReference type="InterPro" id="IPR009003">
    <property type="entry name" value="Peptidase_S1_PA"/>
</dbReference>
<organism evidence="2 3">
    <name type="scientific">Huso huso</name>
    <name type="common">Beluga</name>
    <name type="synonym">Acipenser huso</name>
    <dbReference type="NCBI Taxonomy" id="61971"/>
    <lineage>
        <taxon>Eukaryota</taxon>
        <taxon>Metazoa</taxon>
        <taxon>Chordata</taxon>
        <taxon>Craniata</taxon>
        <taxon>Vertebrata</taxon>
        <taxon>Euteleostomi</taxon>
        <taxon>Actinopterygii</taxon>
        <taxon>Chondrostei</taxon>
        <taxon>Acipenseriformes</taxon>
        <taxon>Acipenseridae</taxon>
        <taxon>Huso</taxon>
    </lineage>
</organism>
<reference evidence="2 3" key="1">
    <citation type="submission" date="2021-05" db="EMBL/GenBank/DDBJ databases">
        <authorList>
            <person name="Zahm M."/>
            <person name="Klopp C."/>
            <person name="Cabau C."/>
            <person name="Kuhl H."/>
            <person name="Suciu R."/>
            <person name="Ciorpac M."/>
            <person name="Holostenco D."/>
            <person name="Gessner J."/>
            <person name="Wuertz S."/>
            <person name="Hohne C."/>
            <person name="Stock M."/>
            <person name="Gislard M."/>
            <person name="Lluch J."/>
            <person name="Milhes M."/>
            <person name="Lampietro C."/>
            <person name="Lopez Roques C."/>
            <person name="Donnadieu C."/>
            <person name="Du K."/>
            <person name="Schartl M."/>
            <person name="Guiguen Y."/>
        </authorList>
    </citation>
    <scope>NUCLEOTIDE SEQUENCE [LARGE SCALE GENOMIC DNA]</scope>
    <source>
        <strain evidence="2">Hh-F2</strain>
        <tissue evidence="2">Blood</tissue>
    </source>
</reference>
<dbReference type="PANTHER" id="PTHR14389">
    <property type="entry name" value="SI:CH1073-475A24.1"/>
    <property type="match status" value="1"/>
</dbReference>
<protein>
    <submittedName>
        <fullName evidence="2">Protein FAM111A-like</fullName>
    </submittedName>
</protein>
<dbReference type="Proteomes" id="UP001369086">
    <property type="component" value="Unassembled WGS sequence"/>
</dbReference>
<dbReference type="EMBL" id="JAHFZB010000040">
    <property type="protein sequence ID" value="KAK6469091.1"/>
    <property type="molecule type" value="Genomic_DNA"/>
</dbReference>
<evidence type="ECO:0000313" key="2">
    <source>
        <dbReference type="EMBL" id="KAK6469091.1"/>
    </source>
</evidence>
<name>A0ABR0Y8X2_HUSHU</name>
<dbReference type="Gene3D" id="2.40.10.10">
    <property type="entry name" value="Trypsin-like serine proteases"/>
    <property type="match status" value="2"/>
</dbReference>